<feature type="transmembrane region" description="Helical" evidence="1">
    <location>
        <begin position="44"/>
        <end position="64"/>
    </location>
</feature>
<keyword evidence="3" id="KW-1185">Reference proteome</keyword>
<feature type="transmembrane region" description="Helical" evidence="1">
    <location>
        <begin position="85"/>
        <end position="103"/>
    </location>
</feature>
<comment type="caution">
    <text evidence="2">The sequence shown here is derived from an EMBL/GenBank/DDBJ whole genome shotgun (WGS) entry which is preliminary data.</text>
</comment>
<dbReference type="Proteomes" id="UP000019483">
    <property type="component" value="Unassembled WGS sequence"/>
</dbReference>
<feature type="transmembrane region" description="Helical" evidence="1">
    <location>
        <begin position="109"/>
        <end position="127"/>
    </location>
</feature>
<evidence type="ECO:0000313" key="3">
    <source>
        <dbReference type="Proteomes" id="UP000019483"/>
    </source>
</evidence>
<dbReference type="EMBL" id="AZAJ01000001">
    <property type="protein sequence ID" value="ETA68730.1"/>
    <property type="molecule type" value="Genomic_DNA"/>
</dbReference>
<sequence>MMCVMMKRRKITIRERIMGGVGAFFLSIILITFRDALPELPQFYFWMILGPVIFLVFLFAYFLSGIIVKEDEEVKEIEYRTDLKSTVIAIFIWFAVMVTTYFLDVEFNRLMNELGGMATILVVMLYMRKKSGISVI</sequence>
<reference evidence="2 3" key="1">
    <citation type="submission" date="2013-08" db="EMBL/GenBank/DDBJ databases">
        <authorList>
            <consortium name="DOE Joint Genome Institute"/>
            <person name="Eisen J."/>
            <person name="Huntemann M."/>
            <person name="Han J."/>
            <person name="Chen A."/>
            <person name="Kyrpides N."/>
            <person name="Mavromatis K."/>
            <person name="Markowitz V."/>
            <person name="Palaniappan K."/>
            <person name="Ivanova N."/>
            <person name="Schaumberg A."/>
            <person name="Pati A."/>
            <person name="Liolios K."/>
            <person name="Nordberg H.P."/>
            <person name="Cantor M.N."/>
            <person name="Hua S.X."/>
            <person name="Woyke T."/>
        </authorList>
    </citation>
    <scope>NUCLEOTIDE SEQUENCE [LARGE SCALE GENOMIC DNA]</scope>
    <source>
        <strain evidence="2 3">DSM 2278</strain>
    </source>
</reference>
<evidence type="ECO:0000256" key="1">
    <source>
        <dbReference type="SAM" id="Phobius"/>
    </source>
</evidence>
<dbReference type="AlphaFoldDB" id="W9DSY5"/>
<organism evidence="2 3">
    <name type="scientific">Methanolobus tindarius DSM 2278</name>
    <dbReference type="NCBI Taxonomy" id="1090322"/>
    <lineage>
        <taxon>Archaea</taxon>
        <taxon>Methanobacteriati</taxon>
        <taxon>Methanobacteriota</taxon>
        <taxon>Stenosarchaea group</taxon>
        <taxon>Methanomicrobia</taxon>
        <taxon>Methanosarcinales</taxon>
        <taxon>Methanosarcinaceae</taxon>
        <taxon>Methanolobus</taxon>
    </lineage>
</organism>
<gene>
    <name evidence="2" type="ORF">MettiDRAFT_2209</name>
</gene>
<name>W9DSY5_METTI</name>
<protein>
    <submittedName>
        <fullName evidence="2">Uncharacterized protein</fullName>
    </submittedName>
</protein>
<evidence type="ECO:0000313" key="2">
    <source>
        <dbReference type="EMBL" id="ETA68730.1"/>
    </source>
</evidence>
<keyword evidence="1" id="KW-0812">Transmembrane</keyword>
<keyword evidence="1" id="KW-0472">Membrane</keyword>
<keyword evidence="1" id="KW-1133">Transmembrane helix</keyword>
<proteinExistence type="predicted"/>
<accession>W9DSY5</accession>